<evidence type="ECO:0000313" key="7">
    <source>
        <dbReference type="Proteomes" id="UP001239994"/>
    </source>
</evidence>
<keyword evidence="7" id="KW-1185">Reference proteome</keyword>
<evidence type="ECO:0000256" key="5">
    <source>
        <dbReference type="SAM" id="MobiDB-lite"/>
    </source>
</evidence>
<accession>A0AAD8ZES5</accession>
<dbReference type="GO" id="GO:0005634">
    <property type="term" value="C:nucleus"/>
    <property type="evidence" value="ECO:0007669"/>
    <property type="project" value="UniProtKB-SubCell"/>
</dbReference>
<feature type="non-terminal residue" evidence="6">
    <location>
        <position position="1"/>
    </location>
</feature>
<comment type="caution">
    <text evidence="6">The sequence shown here is derived from an EMBL/GenBank/DDBJ whole genome shotgun (WGS) entry which is preliminary data.</text>
</comment>
<reference evidence="6" key="1">
    <citation type="submission" date="2023-03" db="EMBL/GenBank/DDBJ databases">
        <title>Electrophorus voltai genome.</title>
        <authorList>
            <person name="Bian C."/>
        </authorList>
    </citation>
    <scope>NUCLEOTIDE SEQUENCE</scope>
    <source>
        <strain evidence="6">CB-2022</strain>
        <tissue evidence="6">Muscle</tissue>
    </source>
</reference>
<feature type="compositionally biased region" description="Low complexity" evidence="5">
    <location>
        <begin position="184"/>
        <end position="209"/>
    </location>
</feature>
<feature type="compositionally biased region" description="Low complexity" evidence="5">
    <location>
        <begin position="217"/>
        <end position="227"/>
    </location>
</feature>
<sequence>ARGRITSVSYLGSMKSHVLIFRKWKSEMASYRPDGKTGLPDRNVTDSDLLLHPELLSPQFIKLMLHERKIRTEDEDDPDQLTELYIQHVIPLPQRELPNSRWGRRMENTKARQRSTTGHSSSADGRKRPLIVFEGGSAKTGAVKLKKGHDPPIPAVTDRLKPPPCAVDLTNPIRKLSGSCTNCSPSLSSGGSPKSPTGNGSLGTSGSTSAKLKRGASEPGGAPGSPELKSPEVKKKIQHVTWP</sequence>
<dbReference type="AlphaFoldDB" id="A0AAD8ZES5"/>
<dbReference type="GO" id="GO:0072669">
    <property type="term" value="C:tRNA-splicing ligase complex"/>
    <property type="evidence" value="ECO:0007669"/>
    <property type="project" value="InterPro"/>
</dbReference>
<comment type="subcellular location">
    <subcellularLocation>
        <location evidence="1">Nucleus</location>
    </subcellularLocation>
</comment>
<dbReference type="InterPro" id="IPR024887">
    <property type="entry name" value="Ashwin"/>
</dbReference>
<feature type="region of interest" description="Disordered" evidence="5">
    <location>
        <begin position="172"/>
        <end position="243"/>
    </location>
</feature>
<comment type="similarity">
    <text evidence="2">Belongs to the ashwin family.</text>
</comment>
<evidence type="ECO:0000256" key="1">
    <source>
        <dbReference type="ARBA" id="ARBA00004123"/>
    </source>
</evidence>
<gene>
    <name evidence="6" type="ORF">P4O66_007937</name>
</gene>
<name>A0AAD8ZES5_9TELE</name>
<evidence type="ECO:0000256" key="2">
    <source>
        <dbReference type="ARBA" id="ARBA00007855"/>
    </source>
</evidence>
<dbReference type="PANTHER" id="PTHR28359">
    <property type="entry name" value="ASHWIN"/>
    <property type="match status" value="1"/>
</dbReference>
<dbReference type="Pfam" id="PF15323">
    <property type="entry name" value="Ashwin"/>
    <property type="match status" value="2"/>
</dbReference>
<feature type="region of interest" description="Disordered" evidence="5">
    <location>
        <begin position="102"/>
        <end position="130"/>
    </location>
</feature>
<dbReference type="PANTHER" id="PTHR28359:SF1">
    <property type="entry name" value="ASHWIN"/>
    <property type="match status" value="1"/>
</dbReference>
<dbReference type="EMBL" id="JAROKS010000013">
    <property type="protein sequence ID" value="KAK1797737.1"/>
    <property type="molecule type" value="Genomic_DNA"/>
</dbReference>
<evidence type="ECO:0000313" key="6">
    <source>
        <dbReference type="EMBL" id="KAK1797737.1"/>
    </source>
</evidence>
<evidence type="ECO:0000256" key="3">
    <source>
        <dbReference type="ARBA" id="ARBA00015134"/>
    </source>
</evidence>
<protein>
    <recommendedName>
        <fullName evidence="3">Ashwin</fullName>
    </recommendedName>
</protein>
<dbReference type="Proteomes" id="UP001239994">
    <property type="component" value="Unassembled WGS sequence"/>
</dbReference>
<evidence type="ECO:0000256" key="4">
    <source>
        <dbReference type="ARBA" id="ARBA00023242"/>
    </source>
</evidence>
<proteinExistence type="inferred from homology"/>
<keyword evidence="4" id="KW-0539">Nucleus</keyword>
<feature type="compositionally biased region" description="Polar residues" evidence="5">
    <location>
        <begin position="114"/>
        <end position="123"/>
    </location>
</feature>
<dbReference type="GO" id="GO:0048598">
    <property type="term" value="P:embryonic morphogenesis"/>
    <property type="evidence" value="ECO:0007669"/>
    <property type="project" value="InterPro"/>
</dbReference>
<organism evidence="6 7">
    <name type="scientific">Electrophorus voltai</name>
    <dbReference type="NCBI Taxonomy" id="2609070"/>
    <lineage>
        <taxon>Eukaryota</taxon>
        <taxon>Metazoa</taxon>
        <taxon>Chordata</taxon>
        <taxon>Craniata</taxon>
        <taxon>Vertebrata</taxon>
        <taxon>Euteleostomi</taxon>
        <taxon>Actinopterygii</taxon>
        <taxon>Neopterygii</taxon>
        <taxon>Teleostei</taxon>
        <taxon>Ostariophysi</taxon>
        <taxon>Gymnotiformes</taxon>
        <taxon>Gymnotoidei</taxon>
        <taxon>Gymnotidae</taxon>
        <taxon>Electrophorus</taxon>
    </lineage>
</organism>